<dbReference type="OrthoDB" id="5917174at2"/>
<keyword evidence="6 12" id="KW-0175">Coiled coil</keyword>
<dbReference type="GO" id="GO:0005829">
    <property type="term" value="C:cytosol"/>
    <property type="evidence" value="ECO:0007669"/>
    <property type="project" value="TreeGrafter"/>
</dbReference>
<name>Q8D2C1_WIGBR</name>
<evidence type="ECO:0000256" key="6">
    <source>
        <dbReference type="ARBA" id="ARBA00023054"/>
    </source>
</evidence>
<keyword evidence="14" id="KW-1185">Reference proteome</keyword>
<evidence type="ECO:0000256" key="4">
    <source>
        <dbReference type="ARBA" id="ARBA00022490"/>
    </source>
</evidence>
<dbReference type="SUPFAM" id="SSF102829">
    <property type="entry name" value="Cell division protein ZapA-like"/>
    <property type="match status" value="1"/>
</dbReference>
<reference evidence="13 14" key="1">
    <citation type="journal article" date="2002" name="Nat. Genet.">
        <title>Genome sequence of the endocellular obligate symbiont of tsetse flies, Wigglesworthia glossinidia.</title>
        <authorList>
            <person name="Akman L."/>
            <person name="Yamashita A."/>
            <person name="Watanabe H."/>
            <person name="Oshima K."/>
            <person name="Shiba T."/>
            <person name="Hattori M."/>
            <person name="Aksoy S."/>
        </authorList>
    </citation>
    <scope>NUCLEOTIDE SEQUENCE [LARGE SCALE GENOMIC DNA]</scope>
</reference>
<dbReference type="PANTHER" id="PTHR34981">
    <property type="entry name" value="CELL DIVISION PROTEIN ZAPA"/>
    <property type="match status" value="1"/>
</dbReference>
<dbReference type="InterPro" id="IPR007838">
    <property type="entry name" value="Cell_div_ZapA-like"/>
</dbReference>
<keyword evidence="5" id="KW-0132">Cell division</keyword>
<evidence type="ECO:0000256" key="11">
    <source>
        <dbReference type="ARBA" id="ARBA00033158"/>
    </source>
</evidence>
<dbReference type="STRING" id="36870.gene:10368935"/>
<comment type="subunit">
    <text evidence="10">Homodimer. Interacts with FtsZ.</text>
</comment>
<keyword evidence="7" id="KW-0717">Septation</keyword>
<evidence type="ECO:0000256" key="9">
    <source>
        <dbReference type="ARBA" id="ARBA00024910"/>
    </source>
</evidence>
<feature type="coiled-coil region" evidence="12">
    <location>
        <begin position="24"/>
        <end position="51"/>
    </location>
</feature>
<evidence type="ECO:0000313" key="14">
    <source>
        <dbReference type="Proteomes" id="UP000000562"/>
    </source>
</evidence>
<comment type="subcellular location">
    <subcellularLocation>
        <location evidence="1">Cytoplasm</location>
    </subcellularLocation>
</comment>
<dbReference type="EMBL" id="BA000021">
    <property type="protein sequence ID" value="BAC24579.1"/>
    <property type="molecule type" value="Genomic_DNA"/>
</dbReference>
<evidence type="ECO:0000256" key="7">
    <source>
        <dbReference type="ARBA" id="ARBA00023210"/>
    </source>
</evidence>
<dbReference type="AlphaFoldDB" id="Q8D2C1"/>
<dbReference type="eggNOG" id="COG3027">
    <property type="taxonomic scope" value="Bacteria"/>
</dbReference>
<dbReference type="Proteomes" id="UP000000562">
    <property type="component" value="Chromosome"/>
</dbReference>
<evidence type="ECO:0000256" key="10">
    <source>
        <dbReference type="ARBA" id="ARBA00026068"/>
    </source>
</evidence>
<gene>
    <name evidence="13" type="primary">ygfE</name>
</gene>
<evidence type="ECO:0000256" key="5">
    <source>
        <dbReference type="ARBA" id="ARBA00022618"/>
    </source>
</evidence>
<evidence type="ECO:0000256" key="2">
    <source>
        <dbReference type="ARBA" id="ARBA00010074"/>
    </source>
</evidence>
<dbReference type="GO" id="GO:0000917">
    <property type="term" value="P:division septum assembly"/>
    <property type="evidence" value="ECO:0007669"/>
    <property type="project" value="UniProtKB-KW"/>
</dbReference>
<dbReference type="InterPro" id="IPR042233">
    <property type="entry name" value="Cell_div_ZapA_N"/>
</dbReference>
<dbReference type="HOGENOM" id="CLU_116623_3_0_6"/>
<dbReference type="GO" id="GO:0030428">
    <property type="term" value="C:cell septum"/>
    <property type="evidence" value="ECO:0007669"/>
    <property type="project" value="TreeGrafter"/>
</dbReference>
<organism evidence="13 14">
    <name type="scientific">Wigglesworthia glossinidia brevipalpis</name>
    <dbReference type="NCBI Taxonomy" id="36870"/>
    <lineage>
        <taxon>Bacteria</taxon>
        <taxon>Pseudomonadati</taxon>
        <taxon>Pseudomonadota</taxon>
        <taxon>Gammaproteobacteria</taxon>
        <taxon>Enterobacterales</taxon>
        <taxon>Erwiniaceae</taxon>
        <taxon>Wigglesworthia</taxon>
    </lineage>
</organism>
<accession>Q8D2C1</accession>
<proteinExistence type="inferred from homology"/>
<protein>
    <recommendedName>
        <fullName evidence="3">Cell division protein ZapA</fullName>
    </recommendedName>
    <alternativeName>
        <fullName evidence="11">Z ring-associated protein ZapA</fullName>
    </alternativeName>
</protein>
<evidence type="ECO:0000256" key="1">
    <source>
        <dbReference type="ARBA" id="ARBA00004496"/>
    </source>
</evidence>
<evidence type="ECO:0000313" key="13">
    <source>
        <dbReference type="EMBL" id="BAC24579.1"/>
    </source>
</evidence>
<dbReference type="GO" id="GO:0000921">
    <property type="term" value="P:septin ring assembly"/>
    <property type="evidence" value="ECO:0007669"/>
    <property type="project" value="TreeGrafter"/>
</dbReference>
<comment type="function">
    <text evidence="9">Activator of cell division through the inhibition of FtsZ GTPase activity, therefore promoting FtsZ assembly into bundles of protofilaments necessary for the formation of the division Z ring. It is recruited early at mid-cell but it is not essential for cell division.</text>
</comment>
<dbReference type="NCBIfam" id="NF008209">
    <property type="entry name" value="PRK10972.1"/>
    <property type="match status" value="1"/>
</dbReference>
<dbReference type="GO" id="GO:0043093">
    <property type="term" value="P:FtsZ-dependent cytokinesis"/>
    <property type="evidence" value="ECO:0007669"/>
    <property type="project" value="TreeGrafter"/>
</dbReference>
<evidence type="ECO:0000256" key="8">
    <source>
        <dbReference type="ARBA" id="ARBA00023306"/>
    </source>
</evidence>
<sequence length="112" mass="13104">MNEKPVDIQIFGRTLRINCPDEEKSYLKKASENLEKRLINLKEKSKISNTEQLLFIAALNMCYELDKEKNKFKKYSINIEKCIKLLKNTINQALIDSNIEILNKNSIKDDII</sequence>
<evidence type="ECO:0000256" key="12">
    <source>
        <dbReference type="SAM" id="Coils"/>
    </source>
</evidence>
<comment type="similarity">
    <text evidence="2">Belongs to the ZapA family. Type 1 subfamily.</text>
</comment>
<keyword evidence="4" id="KW-0963">Cytoplasm</keyword>
<dbReference type="InterPro" id="IPR036192">
    <property type="entry name" value="Cell_div_ZapA-like_sf"/>
</dbReference>
<dbReference type="GO" id="GO:0032153">
    <property type="term" value="C:cell division site"/>
    <property type="evidence" value="ECO:0007669"/>
    <property type="project" value="TreeGrafter"/>
</dbReference>
<evidence type="ECO:0000256" key="3">
    <source>
        <dbReference type="ARBA" id="ARBA00015195"/>
    </source>
</evidence>
<dbReference type="Gene3D" id="3.30.160.880">
    <property type="entry name" value="Cell division protein ZapA protomer, N-terminal domain"/>
    <property type="match status" value="1"/>
</dbReference>
<dbReference type="PANTHER" id="PTHR34981:SF1">
    <property type="entry name" value="CELL DIVISION PROTEIN ZAPA"/>
    <property type="match status" value="1"/>
</dbReference>
<keyword evidence="8" id="KW-0131">Cell cycle</keyword>
<dbReference type="Gene3D" id="1.20.5.50">
    <property type="match status" value="1"/>
</dbReference>
<dbReference type="Pfam" id="PF05164">
    <property type="entry name" value="ZapA"/>
    <property type="match status" value="1"/>
</dbReference>
<dbReference type="KEGG" id="wbr:ygfE"/>